<comment type="subcellular location">
    <subcellularLocation>
        <location evidence="1">Cell membrane</location>
        <topology evidence="1">Multi-pass membrane protein</topology>
    </subcellularLocation>
</comment>
<evidence type="ECO:0000256" key="5">
    <source>
        <dbReference type="ARBA" id="ARBA00022989"/>
    </source>
</evidence>
<dbReference type="Pfam" id="PF03916">
    <property type="entry name" value="NrfD"/>
    <property type="match status" value="1"/>
</dbReference>
<feature type="transmembrane region" description="Helical" evidence="7">
    <location>
        <begin position="250"/>
        <end position="272"/>
    </location>
</feature>
<dbReference type="InterPro" id="IPR005614">
    <property type="entry name" value="NrfD-like"/>
</dbReference>
<evidence type="ECO:0000313" key="8">
    <source>
        <dbReference type="EMBL" id="VAW04711.1"/>
    </source>
</evidence>
<name>A0A3B0SEM7_9ZZZZ</name>
<dbReference type="GO" id="GO:0005886">
    <property type="term" value="C:plasma membrane"/>
    <property type="evidence" value="ECO:0007669"/>
    <property type="project" value="UniProtKB-SubCell"/>
</dbReference>
<feature type="transmembrane region" description="Helical" evidence="7">
    <location>
        <begin position="73"/>
        <end position="99"/>
    </location>
</feature>
<evidence type="ECO:0000256" key="6">
    <source>
        <dbReference type="ARBA" id="ARBA00023136"/>
    </source>
</evidence>
<organism evidence="8">
    <name type="scientific">hydrothermal vent metagenome</name>
    <dbReference type="NCBI Taxonomy" id="652676"/>
    <lineage>
        <taxon>unclassified sequences</taxon>
        <taxon>metagenomes</taxon>
        <taxon>ecological metagenomes</taxon>
    </lineage>
</organism>
<sequence length="439" mass="48208">MTTEATTQAGSTGYEGPPKLPQNIGRFTPGWIVFFIAMTVVTVVGFFAYLLQVNNGLIVTGLRGLGTMAGATWGLYVAYYVYFIGVSFAGITVAALIRIFKIEKLESVARIGELLTVVSLILGALSILADLEKPWRAIVNLFQYGRPQSPFFGTFSMVIAGYLFASMVFLYVTSRRDAAYMAKHAKRFRGLYRFMSASYEDTLEQRKIDRRVTFWLAIAILPLLVIAHSTVGFVFGLQVGRPGWFGTLQAPGFVVLAGVSGIGNLIMLAAIVRWATDTKHRITVDAFSWLGKLLLGLLVTYLYFTVVEILTITYQPGASEQSISEALLTGTYAWIFWGAIVSLVAAAVILIWQALTRSWSIWLVVVAGILVNVGAVAKRYLIVVPSQTHGQLLPYPIGSYTPNWVEFAVVFGLFALGALMIGAFMKVFPIVPLEEAEEK</sequence>
<evidence type="ECO:0008006" key="9">
    <source>
        <dbReference type="Google" id="ProtNLM"/>
    </source>
</evidence>
<dbReference type="EMBL" id="UOEI01000404">
    <property type="protein sequence ID" value="VAW04711.1"/>
    <property type="molecule type" value="Genomic_DNA"/>
</dbReference>
<evidence type="ECO:0000256" key="2">
    <source>
        <dbReference type="ARBA" id="ARBA00008929"/>
    </source>
</evidence>
<reference evidence="8" key="1">
    <citation type="submission" date="2018-06" db="EMBL/GenBank/DDBJ databases">
        <authorList>
            <person name="Zhirakovskaya E."/>
        </authorList>
    </citation>
    <scope>NUCLEOTIDE SEQUENCE</scope>
</reference>
<dbReference type="InterPro" id="IPR052049">
    <property type="entry name" value="Electron_transfer_protein"/>
</dbReference>
<gene>
    <name evidence="8" type="ORF">MNBD_ACTINO01-2252</name>
</gene>
<evidence type="ECO:0000256" key="4">
    <source>
        <dbReference type="ARBA" id="ARBA00022692"/>
    </source>
</evidence>
<keyword evidence="6 7" id="KW-0472">Membrane</keyword>
<feature type="transmembrane region" description="Helical" evidence="7">
    <location>
        <begin position="334"/>
        <end position="352"/>
    </location>
</feature>
<feature type="transmembrane region" description="Helical" evidence="7">
    <location>
        <begin position="151"/>
        <end position="173"/>
    </location>
</feature>
<dbReference type="PANTHER" id="PTHR34856:SF2">
    <property type="entry name" value="PROTEIN NRFD"/>
    <property type="match status" value="1"/>
</dbReference>
<evidence type="ECO:0000256" key="7">
    <source>
        <dbReference type="SAM" id="Phobius"/>
    </source>
</evidence>
<comment type="similarity">
    <text evidence="2">Belongs to the NrfD family.</text>
</comment>
<feature type="transmembrane region" description="Helical" evidence="7">
    <location>
        <begin position="214"/>
        <end position="238"/>
    </location>
</feature>
<feature type="transmembrane region" description="Helical" evidence="7">
    <location>
        <begin position="31"/>
        <end position="53"/>
    </location>
</feature>
<dbReference type="Gene3D" id="1.20.1630.10">
    <property type="entry name" value="Formate dehydrogenase/DMSO reductase domain"/>
    <property type="match status" value="1"/>
</dbReference>
<dbReference type="AlphaFoldDB" id="A0A3B0SEM7"/>
<accession>A0A3B0SEM7</accession>
<feature type="transmembrane region" description="Helical" evidence="7">
    <location>
        <begin position="359"/>
        <end position="384"/>
    </location>
</feature>
<keyword evidence="4 7" id="KW-0812">Transmembrane</keyword>
<keyword evidence="5 7" id="KW-1133">Transmembrane helix</keyword>
<evidence type="ECO:0000256" key="1">
    <source>
        <dbReference type="ARBA" id="ARBA00004651"/>
    </source>
</evidence>
<protein>
    <recommendedName>
        <fullName evidence="9">Molybdopterin oxidoreductase</fullName>
    </recommendedName>
</protein>
<feature type="transmembrane region" description="Helical" evidence="7">
    <location>
        <begin position="404"/>
        <end position="425"/>
    </location>
</feature>
<proteinExistence type="inferred from homology"/>
<feature type="transmembrane region" description="Helical" evidence="7">
    <location>
        <begin position="293"/>
        <end position="314"/>
    </location>
</feature>
<feature type="transmembrane region" description="Helical" evidence="7">
    <location>
        <begin position="111"/>
        <end position="131"/>
    </location>
</feature>
<dbReference type="PANTHER" id="PTHR34856">
    <property type="entry name" value="PROTEIN NRFD"/>
    <property type="match status" value="1"/>
</dbReference>
<evidence type="ECO:0000256" key="3">
    <source>
        <dbReference type="ARBA" id="ARBA00022475"/>
    </source>
</evidence>
<keyword evidence="3" id="KW-1003">Cell membrane</keyword>